<dbReference type="AlphaFoldDB" id="A0A2I1M4I9"/>
<dbReference type="EMBL" id="PKGU01000003">
    <property type="protein sequence ID" value="PKZ15028.1"/>
    <property type="molecule type" value="Genomic_DNA"/>
</dbReference>
<keyword evidence="2" id="KW-1133">Transmembrane helix</keyword>
<evidence type="ECO:0000256" key="2">
    <source>
        <dbReference type="SAM" id="Phobius"/>
    </source>
</evidence>
<reference evidence="4 5" key="1">
    <citation type="submission" date="2017-12" db="EMBL/GenBank/DDBJ databases">
        <title>Phylogenetic diversity of female urinary microbiome.</title>
        <authorList>
            <person name="Thomas-White K."/>
            <person name="Wolfe A.J."/>
        </authorList>
    </citation>
    <scope>NUCLEOTIDE SEQUENCE [LARGE SCALE GENOMIC DNA]</scope>
    <source>
        <strain evidence="4 5">UMB0064</strain>
    </source>
</reference>
<gene>
    <name evidence="4" type="ORF">CYJ32_05920</name>
</gene>
<sequence length="446" mass="49280">MGSEGHMQKHTQKKTQTSHNDGEQSESNAISASTSVSARLGQLQFHASGKFRILQISDIQDGPKVSKDTVKLIAASCDASRPDLVIFTGNQIAGYDAAYSPTFIKRRWLDRAAEPNSAEKERTRQIVRGTLTQFLQPLVDRRIPFAVTFGNHDFQCGLSLEELTDIYREFSGCINPSLRADEEEKPSSLENQQVLNSGEAGTFALPVRDEYNSSNLLGITIINSGDYAREGGYAQPSVRAMQFLKHAVRQMNVRAIAFQHMPVQKYYDLLHSVPATTVNAIQGYRAFENHSYVLDEKRTLPGSYLGEGISCPDKDGGEFRFLQEHNYFALSAAHDHRNALAGVADGLLLTSTPTAGFSTYGPNPEKRATRLFEFDVRHPFEPRTQLLEFGDLVGKPSGNKAYALASTYMPNNTGEAINLLRKPKVLASVAAVVAGIVSLMTFRRKK</sequence>
<organism evidence="4 5">
    <name type="scientific">Alloscardovia omnicolens</name>
    <dbReference type="NCBI Taxonomy" id="419015"/>
    <lineage>
        <taxon>Bacteria</taxon>
        <taxon>Bacillati</taxon>
        <taxon>Actinomycetota</taxon>
        <taxon>Actinomycetes</taxon>
        <taxon>Bifidobacteriales</taxon>
        <taxon>Bifidobacteriaceae</taxon>
        <taxon>Alloscardovia</taxon>
    </lineage>
</organism>
<evidence type="ECO:0000259" key="3">
    <source>
        <dbReference type="Pfam" id="PF00149"/>
    </source>
</evidence>
<dbReference type="Pfam" id="PF00149">
    <property type="entry name" value="Metallophos"/>
    <property type="match status" value="1"/>
</dbReference>
<accession>A0A2I1M4I9</accession>
<evidence type="ECO:0000313" key="4">
    <source>
        <dbReference type="EMBL" id="PKZ15028.1"/>
    </source>
</evidence>
<dbReference type="GO" id="GO:0005737">
    <property type="term" value="C:cytoplasm"/>
    <property type="evidence" value="ECO:0007669"/>
    <property type="project" value="TreeGrafter"/>
</dbReference>
<dbReference type="GO" id="GO:0016788">
    <property type="term" value="F:hydrolase activity, acting on ester bonds"/>
    <property type="evidence" value="ECO:0007669"/>
    <property type="project" value="TreeGrafter"/>
</dbReference>
<dbReference type="InterPro" id="IPR004843">
    <property type="entry name" value="Calcineurin-like_PHP"/>
</dbReference>
<feature type="domain" description="Calcineurin-like phosphoesterase" evidence="3">
    <location>
        <begin position="51"/>
        <end position="176"/>
    </location>
</feature>
<dbReference type="SUPFAM" id="SSF56300">
    <property type="entry name" value="Metallo-dependent phosphatases"/>
    <property type="match status" value="1"/>
</dbReference>
<protein>
    <submittedName>
        <fullName evidence="4">Serine/threonine protein phosphatase</fullName>
    </submittedName>
</protein>
<dbReference type="InterPro" id="IPR029052">
    <property type="entry name" value="Metallo-depent_PP-like"/>
</dbReference>
<dbReference type="Proteomes" id="UP000242263">
    <property type="component" value="Unassembled WGS sequence"/>
</dbReference>
<keyword evidence="2" id="KW-0472">Membrane</keyword>
<comment type="caution">
    <text evidence="4">The sequence shown here is derived from an EMBL/GenBank/DDBJ whole genome shotgun (WGS) entry which is preliminary data.</text>
</comment>
<evidence type="ECO:0000313" key="5">
    <source>
        <dbReference type="Proteomes" id="UP000242263"/>
    </source>
</evidence>
<proteinExistence type="predicted"/>
<keyword evidence="2" id="KW-0812">Transmembrane</keyword>
<feature type="compositionally biased region" description="Polar residues" evidence="1">
    <location>
        <begin position="14"/>
        <end position="33"/>
    </location>
</feature>
<feature type="region of interest" description="Disordered" evidence="1">
    <location>
        <begin position="1"/>
        <end position="33"/>
    </location>
</feature>
<evidence type="ECO:0000256" key="1">
    <source>
        <dbReference type="SAM" id="MobiDB-lite"/>
    </source>
</evidence>
<feature type="transmembrane region" description="Helical" evidence="2">
    <location>
        <begin position="425"/>
        <end position="442"/>
    </location>
</feature>
<dbReference type="Gene3D" id="3.60.21.10">
    <property type="match status" value="1"/>
</dbReference>
<name>A0A2I1M4I9_9BIFI</name>
<dbReference type="PANTHER" id="PTHR32440">
    <property type="entry name" value="PHOSPHATASE DCR2-RELATED-RELATED"/>
    <property type="match status" value="1"/>
</dbReference>